<dbReference type="PANTHER" id="PTHR42791:SF14">
    <property type="entry name" value="N-ACETYLTRANSFERASE DOMAIN-CONTAINING PROTEIN"/>
    <property type="match status" value="1"/>
</dbReference>
<sequence>MGKLLLLPAEVSDLAEILEGQRLAFSDPVEPFFFALFPETERKENFDQQVKRTEAWWTGDRSAKYMKVVDEETGRIISAAKWCIYEKPLTEEQMNEELVVDWHPDAETNEWAQHIIHGVHSHRLRRTEGGVCCVLDMMSTHPDHHRRGAAKILVQWGCDIADKMCVEAFIEGTAIARRLYESCGFVATPTDWIFVDVPEKWKHKPEIKYFFFERQPRARAVENAKNVVKIDVREAVAEEVSET</sequence>
<dbReference type="EMBL" id="JAFJYH010000133">
    <property type="protein sequence ID" value="KAG4418261.1"/>
    <property type="molecule type" value="Genomic_DNA"/>
</dbReference>
<feature type="domain" description="N-acetyltransferase" evidence="1">
    <location>
        <begin position="4"/>
        <end position="204"/>
    </location>
</feature>
<evidence type="ECO:0000313" key="2">
    <source>
        <dbReference type="EMBL" id="KAG4418261.1"/>
    </source>
</evidence>
<proteinExistence type="predicted"/>
<gene>
    <name evidence="2" type="ORF">IFR04_008619</name>
</gene>
<dbReference type="Pfam" id="PF00583">
    <property type="entry name" value="Acetyltransf_1"/>
    <property type="match status" value="1"/>
</dbReference>
<comment type="caution">
    <text evidence="2">The sequence shown here is derived from an EMBL/GenBank/DDBJ whole genome shotgun (WGS) entry which is preliminary data.</text>
</comment>
<dbReference type="InterPro" id="IPR000182">
    <property type="entry name" value="GNAT_dom"/>
</dbReference>
<reference evidence="2" key="1">
    <citation type="submission" date="2021-02" db="EMBL/GenBank/DDBJ databases">
        <title>Genome sequence Cadophora malorum strain M34.</title>
        <authorList>
            <person name="Stefanovic E."/>
            <person name="Vu D."/>
            <person name="Scully C."/>
            <person name="Dijksterhuis J."/>
            <person name="Roader J."/>
            <person name="Houbraken J."/>
        </authorList>
    </citation>
    <scope>NUCLEOTIDE SEQUENCE</scope>
    <source>
        <strain evidence="2">M34</strain>
    </source>
</reference>
<dbReference type="GO" id="GO:0016747">
    <property type="term" value="F:acyltransferase activity, transferring groups other than amino-acyl groups"/>
    <property type="evidence" value="ECO:0007669"/>
    <property type="project" value="InterPro"/>
</dbReference>
<keyword evidence="3" id="KW-1185">Reference proteome</keyword>
<dbReference type="OrthoDB" id="410198at2759"/>
<organism evidence="2 3">
    <name type="scientific">Cadophora malorum</name>
    <dbReference type="NCBI Taxonomy" id="108018"/>
    <lineage>
        <taxon>Eukaryota</taxon>
        <taxon>Fungi</taxon>
        <taxon>Dikarya</taxon>
        <taxon>Ascomycota</taxon>
        <taxon>Pezizomycotina</taxon>
        <taxon>Leotiomycetes</taxon>
        <taxon>Helotiales</taxon>
        <taxon>Ploettnerulaceae</taxon>
        <taxon>Cadophora</taxon>
    </lineage>
</organism>
<dbReference type="Gene3D" id="3.40.630.30">
    <property type="match status" value="1"/>
</dbReference>
<dbReference type="InterPro" id="IPR052523">
    <property type="entry name" value="Trichothecene_AcTrans"/>
</dbReference>
<dbReference type="Proteomes" id="UP000664132">
    <property type="component" value="Unassembled WGS sequence"/>
</dbReference>
<name>A0A8H7TF06_9HELO</name>
<evidence type="ECO:0000259" key="1">
    <source>
        <dbReference type="PROSITE" id="PS51186"/>
    </source>
</evidence>
<dbReference type="InterPro" id="IPR016181">
    <property type="entry name" value="Acyl_CoA_acyltransferase"/>
</dbReference>
<dbReference type="SUPFAM" id="SSF55729">
    <property type="entry name" value="Acyl-CoA N-acyltransferases (Nat)"/>
    <property type="match status" value="1"/>
</dbReference>
<dbReference type="PROSITE" id="PS51186">
    <property type="entry name" value="GNAT"/>
    <property type="match status" value="1"/>
</dbReference>
<dbReference type="AlphaFoldDB" id="A0A8H7TF06"/>
<dbReference type="PANTHER" id="PTHR42791">
    <property type="entry name" value="GNAT FAMILY ACETYLTRANSFERASE"/>
    <property type="match status" value="1"/>
</dbReference>
<protein>
    <recommendedName>
        <fullName evidence="1">N-acetyltransferase domain-containing protein</fullName>
    </recommendedName>
</protein>
<accession>A0A8H7TF06</accession>
<evidence type="ECO:0000313" key="3">
    <source>
        <dbReference type="Proteomes" id="UP000664132"/>
    </source>
</evidence>